<evidence type="ECO:0000313" key="1">
    <source>
        <dbReference type="EMBL" id="OQR81071.1"/>
    </source>
</evidence>
<organism evidence="1 2">
    <name type="scientific">Achlya hypogyna</name>
    <name type="common">Oomycete</name>
    <name type="synonym">Protoachlya hypogyna</name>
    <dbReference type="NCBI Taxonomy" id="1202772"/>
    <lineage>
        <taxon>Eukaryota</taxon>
        <taxon>Sar</taxon>
        <taxon>Stramenopiles</taxon>
        <taxon>Oomycota</taxon>
        <taxon>Saprolegniomycetes</taxon>
        <taxon>Saprolegniales</taxon>
        <taxon>Achlyaceae</taxon>
        <taxon>Achlya</taxon>
    </lineage>
</organism>
<gene>
    <name evidence="1" type="ORF">ACHHYP_20833</name>
</gene>
<name>A0A1V9Y5S3_ACHHY</name>
<dbReference type="Proteomes" id="UP000243579">
    <property type="component" value="Unassembled WGS sequence"/>
</dbReference>
<accession>A0A1V9Y5S3</accession>
<keyword evidence="2" id="KW-1185">Reference proteome</keyword>
<dbReference type="AlphaFoldDB" id="A0A1V9Y5S3"/>
<protein>
    <submittedName>
        <fullName evidence="1">Uncharacterized protein</fullName>
    </submittedName>
</protein>
<evidence type="ECO:0000313" key="2">
    <source>
        <dbReference type="Proteomes" id="UP000243579"/>
    </source>
</evidence>
<reference evidence="1 2" key="1">
    <citation type="journal article" date="2014" name="Genome Biol. Evol.">
        <title>The secreted proteins of Achlya hypogyna and Thraustotheca clavata identify the ancestral oomycete secretome and reveal gene acquisitions by horizontal gene transfer.</title>
        <authorList>
            <person name="Misner I."/>
            <person name="Blouin N."/>
            <person name="Leonard G."/>
            <person name="Richards T.A."/>
            <person name="Lane C.E."/>
        </authorList>
    </citation>
    <scope>NUCLEOTIDE SEQUENCE [LARGE SCALE GENOMIC DNA]</scope>
    <source>
        <strain evidence="1 2">ATCC 48635</strain>
    </source>
</reference>
<proteinExistence type="predicted"/>
<dbReference type="OrthoDB" id="125406at2759"/>
<dbReference type="EMBL" id="JNBR01002839">
    <property type="protein sequence ID" value="OQR81071.1"/>
    <property type="molecule type" value="Genomic_DNA"/>
</dbReference>
<dbReference type="STRING" id="1202772.A0A1V9Y5S3"/>
<sequence>MRLDLKWFERILLHGSLVTAPVGLFAAVPSHDLVIWIDASDDGLAAVDPVNRRYIRLTFDEAERSLVAQSRNLPEPLKRPGLRYARFAAQQELARCLGLHQALFRFHVTTKHIAGVRNEIADAGSRPYDPALARLWSSVTAGWAETAVPHELRHVYSTFSTVYAPMHWPQAP</sequence>
<comment type="caution">
    <text evidence="1">The sequence shown here is derived from an EMBL/GenBank/DDBJ whole genome shotgun (WGS) entry which is preliminary data.</text>
</comment>